<organism evidence="1 2">
    <name type="scientific">Nostocoides vanveenii</name>
    <dbReference type="NCBI Taxonomy" id="330835"/>
    <lineage>
        <taxon>Bacteria</taxon>
        <taxon>Bacillati</taxon>
        <taxon>Actinomycetota</taxon>
        <taxon>Actinomycetes</taxon>
        <taxon>Micrococcales</taxon>
        <taxon>Intrasporangiaceae</taxon>
        <taxon>Nostocoides</taxon>
    </lineage>
</organism>
<dbReference type="Proteomes" id="UP001501475">
    <property type="component" value="Unassembled WGS sequence"/>
</dbReference>
<evidence type="ECO:0008006" key="3">
    <source>
        <dbReference type="Google" id="ProtNLM"/>
    </source>
</evidence>
<dbReference type="EMBL" id="BAAAPN010000015">
    <property type="protein sequence ID" value="GAA1747720.1"/>
    <property type="molecule type" value="Genomic_DNA"/>
</dbReference>
<sequence length="283" mass="30317">MLDLRAQCERCGTALPPDAENARICSFECTFCAVCAAESEHACPNCGGQLQPRPTRVGEALRRNPPEHERASRTTRLTRMAERQATERAELYDFLDSQLVGTLATVDGTDPWTVPLLYARDGDRILLHGSTGAGTLRQVAAGAAAAFCVTAMDGLVVAESTFESSANYRSAVVRGRLTTIAMDDRRTTLDILSERLLPGRNAEVGGSTRKQVAATVALALEITDDNWLMKTRTGEPGQPAEPVDVWCGVVPLTITAGAPVEAPWSVGPVPASVRAFVAARRPE</sequence>
<dbReference type="InterPro" id="IPR010696">
    <property type="entry name" value="DUF1272"/>
</dbReference>
<dbReference type="Pfam" id="PF06906">
    <property type="entry name" value="DUF1272"/>
    <property type="match status" value="1"/>
</dbReference>
<dbReference type="Gene3D" id="2.30.110.10">
    <property type="entry name" value="Electron Transport, Fmn-binding Protein, Chain A"/>
    <property type="match status" value="1"/>
</dbReference>
<dbReference type="Pfam" id="PF12900">
    <property type="entry name" value="Pyridox_ox_2"/>
    <property type="match status" value="1"/>
</dbReference>
<dbReference type="InterPro" id="IPR012349">
    <property type="entry name" value="Split_barrel_FMN-bd"/>
</dbReference>
<gene>
    <name evidence="1" type="ORF">GCM10009810_05380</name>
</gene>
<evidence type="ECO:0000313" key="2">
    <source>
        <dbReference type="Proteomes" id="UP001501475"/>
    </source>
</evidence>
<comment type="caution">
    <text evidence="1">The sequence shown here is derived from an EMBL/GenBank/DDBJ whole genome shotgun (WGS) entry which is preliminary data.</text>
</comment>
<name>A0ABN2K3M0_9MICO</name>
<accession>A0ABN2K3M0</accession>
<reference evidence="1 2" key="1">
    <citation type="journal article" date="2019" name="Int. J. Syst. Evol. Microbiol.">
        <title>The Global Catalogue of Microorganisms (GCM) 10K type strain sequencing project: providing services to taxonomists for standard genome sequencing and annotation.</title>
        <authorList>
            <consortium name="The Broad Institute Genomics Platform"/>
            <consortium name="The Broad Institute Genome Sequencing Center for Infectious Disease"/>
            <person name="Wu L."/>
            <person name="Ma J."/>
        </authorList>
    </citation>
    <scope>NUCLEOTIDE SEQUENCE [LARGE SCALE GENOMIC DNA]</scope>
    <source>
        <strain evidence="1 2">JCM 15591</strain>
    </source>
</reference>
<dbReference type="PANTHER" id="PTHR34071:SF2">
    <property type="entry name" value="FLAVIN-NUCLEOTIDE-BINDING PROTEIN"/>
    <property type="match status" value="1"/>
</dbReference>
<dbReference type="SUPFAM" id="SSF50475">
    <property type="entry name" value="FMN-binding split barrel"/>
    <property type="match status" value="1"/>
</dbReference>
<keyword evidence="2" id="KW-1185">Reference proteome</keyword>
<dbReference type="InterPro" id="IPR024747">
    <property type="entry name" value="Pyridox_Oxase-rel"/>
</dbReference>
<proteinExistence type="predicted"/>
<dbReference type="PANTHER" id="PTHR34071">
    <property type="entry name" value="5-NITROIMIDAZOLE ANTIBIOTICS RESISTANCE PROTEIN, NIMA-FAMILY-RELATED PROTEIN-RELATED"/>
    <property type="match status" value="1"/>
</dbReference>
<protein>
    <recommendedName>
        <fullName evidence="3">Pyridoxamine 5'-phosphate oxidase family protein</fullName>
    </recommendedName>
</protein>
<evidence type="ECO:0000313" key="1">
    <source>
        <dbReference type="EMBL" id="GAA1747720.1"/>
    </source>
</evidence>